<protein>
    <recommendedName>
        <fullName evidence="2">ubiquitinyl hydrolase 1</fullName>
        <ecNumber evidence="2">3.4.19.12</ecNumber>
    </recommendedName>
</protein>
<dbReference type="Proteomes" id="UP000007875">
    <property type="component" value="Unassembled WGS sequence"/>
</dbReference>
<dbReference type="eggNOG" id="KOG1870">
    <property type="taxonomic scope" value="Eukaryota"/>
</dbReference>
<dbReference type="Pfam" id="PF06337">
    <property type="entry name" value="DUSP"/>
    <property type="match status" value="1"/>
</dbReference>
<reference evidence="4" key="3">
    <citation type="submission" date="2025-09" db="UniProtKB">
        <authorList>
            <consortium name="Ensembl"/>
        </authorList>
    </citation>
    <scope>IDENTIFICATION</scope>
</reference>
<accession>H2YH40</accession>
<feature type="domain" description="DUSP" evidence="3">
    <location>
        <begin position="104"/>
        <end position="170"/>
    </location>
</feature>
<dbReference type="InParanoid" id="H2YH40"/>
<dbReference type="SUPFAM" id="SSF143791">
    <property type="entry name" value="DUSP-like"/>
    <property type="match status" value="2"/>
</dbReference>
<name>H2YH40_CIOSA</name>
<feature type="domain" description="DUSP" evidence="3">
    <location>
        <begin position="1"/>
        <end position="91"/>
    </location>
</feature>
<sequence>MEIAREEVLLLDKDTEPALMKFYVSVEWLIKFLTFAEPGPINNRHFLCPHENADPGMFEQIGSRVCVVSEQTWHALHRRFGGGPAVTRIHPCTTCIREAKMLEERRSRERHMYRKLSELANEHELAPTFYISMSWFRKWQAFIDGTESVPPCQIDNREITKVKDGRVVLD</sequence>
<dbReference type="Ensembl" id="ENSCSAVT00000004706.1">
    <property type="protein sequence ID" value="ENSCSAVP00000004639.1"/>
    <property type="gene ID" value="ENSCSAVG00000002768.1"/>
</dbReference>
<dbReference type="STRING" id="51511.ENSCSAVP00000004639"/>
<dbReference type="AlphaFoldDB" id="H2YH40"/>
<evidence type="ECO:0000256" key="2">
    <source>
        <dbReference type="ARBA" id="ARBA00012759"/>
    </source>
</evidence>
<dbReference type="InterPro" id="IPR006615">
    <property type="entry name" value="Pept_C19_DUSP"/>
</dbReference>
<evidence type="ECO:0000259" key="3">
    <source>
        <dbReference type="PROSITE" id="PS51283"/>
    </source>
</evidence>
<dbReference type="InterPro" id="IPR035927">
    <property type="entry name" value="DUSP-like_sf"/>
</dbReference>
<reference evidence="4" key="2">
    <citation type="submission" date="2025-08" db="UniProtKB">
        <authorList>
            <consortium name="Ensembl"/>
        </authorList>
    </citation>
    <scope>IDENTIFICATION</scope>
</reference>
<dbReference type="PROSITE" id="PS51283">
    <property type="entry name" value="DUSP"/>
    <property type="match status" value="2"/>
</dbReference>
<dbReference type="SMART" id="SM00695">
    <property type="entry name" value="DUSP"/>
    <property type="match status" value="1"/>
</dbReference>
<evidence type="ECO:0000256" key="1">
    <source>
        <dbReference type="ARBA" id="ARBA00000707"/>
    </source>
</evidence>
<proteinExistence type="predicted"/>
<dbReference type="GO" id="GO:0004843">
    <property type="term" value="F:cysteine-type deubiquitinase activity"/>
    <property type="evidence" value="ECO:0007669"/>
    <property type="project" value="UniProtKB-EC"/>
</dbReference>
<dbReference type="Gene3D" id="3.30.2230.10">
    <property type="entry name" value="DUSP-like"/>
    <property type="match status" value="2"/>
</dbReference>
<comment type="catalytic activity">
    <reaction evidence="1">
        <text>Thiol-dependent hydrolysis of ester, thioester, amide, peptide and isopeptide bonds formed by the C-terminal Gly of ubiquitin (a 76-residue protein attached to proteins as an intracellular targeting signal).</text>
        <dbReference type="EC" id="3.4.19.12"/>
    </reaction>
</comment>
<evidence type="ECO:0000313" key="4">
    <source>
        <dbReference type="Ensembl" id="ENSCSAVP00000004639.1"/>
    </source>
</evidence>
<dbReference type="GeneTree" id="ENSGT00940000157311"/>
<reference evidence="5" key="1">
    <citation type="submission" date="2003-08" db="EMBL/GenBank/DDBJ databases">
        <authorList>
            <person name="Birren B."/>
            <person name="Nusbaum C."/>
            <person name="Abebe A."/>
            <person name="Abouelleil A."/>
            <person name="Adekoya E."/>
            <person name="Ait-zahra M."/>
            <person name="Allen N."/>
            <person name="Allen T."/>
            <person name="An P."/>
            <person name="Anderson M."/>
            <person name="Anderson S."/>
            <person name="Arachchi H."/>
            <person name="Armbruster J."/>
            <person name="Bachantsang P."/>
            <person name="Baldwin J."/>
            <person name="Barry A."/>
            <person name="Bayul T."/>
            <person name="Blitshsteyn B."/>
            <person name="Bloom T."/>
            <person name="Blye J."/>
            <person name="Boguslavskiy L."/>
            <person name="Borowsky M."/>
            <person name="Boukhgalter B."/>
            <person name="Brunache A."/>
            <person name="Butler J."/>
            <person name="Calixte N."/>
            <person name="Calvo S."/>
            <person name="Camarata J."/>
            <person name="Campo K."/>
            <person name="Chang J."/>
            <person name="Cheshatsang Y."/>
            <person name="Citroen M."/>
            <person name="Collymore A."/>
            <person name="Considine T."/>
            <person name="Cook A."/>
            <person name="Cooke P."/>
            <person name="Corum B."/>
            <person name="Cuomo C."/>
            <person name="David R."/>
            <person name="Dawoe T."/>
            <person name="Degray S."/>
            <person name="Dodge S."/>
            <person name="Dooley K."/>
            <person name="Dorje P."/>
            <person name="Dorjee K."/>
            <person name="Dorris L."/>
            <person name="Duffey N."/>
            <person name="Dupes A."/>
            <person name="Elkins T."/>
            <person name="Engels R."/>
            <person name="Erickson J."/>
            <person name="Farina A."/>
            <person name="Faro S."/>
            <person name="Ferreira P."/>
            <person name="Fischer H."/>
            <person name="Fitzgerald M."/>
            <person name="Foley K."/>
            <person name="Gage D."/>
            <person name="Galagan J."/>
            <person name="Gearin G."/>
            <person name="Gnerre S."/>
            <person name="Gnirke A."/>
            <person name="Goyette A."/>
            <person name="Graham J."/>
            <person name="Grandbois E."/>
            <person name="Gyaltsen K."/>
            <person name="Hafez N."/>
            <person name="Hagopian D."/>
            <person name="Hagos B."/>
            <person name="Hall J."/>
            <person name="Hatcher B."/>
            <person name="Heller A."/>
            <person name="Higgins H."/>
            <person name="Honan T."/>
            <person name="Horn A."/>
            <person name="Houde N."/>
            <person name="Hughes L."/>
            <person name="Hulme W."/>
            <person name="Husby E."/>
            <person name="Iliev I."/>
            <person name="Jaffe D."/>
            <person name="Jones C."/>
            <person name="Kamal M."/>
            <person name="Kamat A."/>
            <person name="Kamvysselis M."/>
            <person name="Karlsson E."/>
            <person name="Kells C."/>
            <person name="Kieu A."/>
            <person name="Kisner P."/>
            <person name="Kodira C."/>
            <person name="Kulbokas E."/>
            <person name="Labutti K."/>
            <person name="Lama D."/>
            <person name="Landers T."/>
            <person name="Leger J."/>
            <person name="Levine S."/>
            <person name="Lewis D."/>
            <person name="Lewis T."/>
            <person name="Lindblad-toh K."/>
            <person name="Liu X."/>
            <person name="Lokyitsang T."/>
            <person name="Lokyitsang Y."/>
            <person name="Lucien O."/>
            <person name="Lui A."/>
            <person name="Ma L.J."/>
            <person name="Mabbitt R."/>
            <person name="Macdonald J."/>
            <person name="Maclean C."/>
            <person name="Major J."/>
            <person name="Manning J."/>
            <person name="Marabella R."/>
            <person name="Maru K."/>
            <person name="Matthews C."/>
            <person name="Mauceli E."/>
            <person name="Mccarthy M."/>
            <person name="Mcdonough S."/>
            <person name="Mcghee T."/>
            <person name="Meldrim J."/>
            <person name="Meneus L."/>
            <person name="Mesirov J."/>
            <person name="Mihalev A."/>
            <person name="Mihova T."/>
            <person name="Mikkelsen T."/>
            <person name="Mlenga V."/>
            <person name="Moru K."/>
            <person name="Mozes J."/>
            <person name="Mulrain L."/>
            <person name="Munson G."/>
            <person name="Naylor J."/>
            <person name="Newes C."/>
            <person name="Nguyen C."/>
            <person name="Nguyen N."/>
            <person name="Nguyen T."/>
            <person name="Nicol R."/>
            <person name="Nielsen C."/>
            <person name="Nizzari M."/>
            <person name="Norbu C."/>
            <person name="Norbu N."/>
            <person name="O'donnell P."/>
            <person name="Okoawo O."/>
            <person name="O'leary S."/>
            <person name="Omotosho B."/>
            <person name="O'neill K."/>
            <person name="Osman S."/>
            <person name="Parker S."/>
            <person name="Perrin D."/>
            <person name="Phunkhang P."/>
            <person name="Piqani B."/>
            <person name="Purcell S."/>
            <person name="Rachupka T."/>
            <person name="Ramasamy U."/>
            <person name="Rameau R."/>
            <person name="Ray V."/>
            <person name="Raymond C."/>
            <person name="Retta R."/>
            <person name="Richardson S."/>
            <person name="Rise C."/>
            <person name="Rodriguez J."/>
            <person name="Rogers J."/>
            <person name="Rogov P."/>
            <person name="Rutman M."/>
            <person name="Schupbach R."/>
            <person name="Seaman C."/>
            <person name="Settipalli S."/>
            <person name="Sharpe T."/>
            <person name="Sheridan J."/>
            <person name="Sherpa N."/>
            <person name="Shi J."/>
            <person name="Smirnov S."/>
            <person name="Smith C."/>
            <person name="Sougnez C."/>
            <person name="Spencer B."/>
            <person name="Stalker J."/>
            <person name="Stange-thomann N."/>
            <person name="Stavropoulos S."/>
            <person name="Stetson K."/>
            <person name="Stone C."/>
            <person name="Stone S."/>
            <person name="Stubbs M."/>
            <person name="Talamas J."/>
            <person name="Tchuinga P."/>
            <person name="Tenzing P."/>
            <person name="Tesfaye S."/>
            <person name="Theodore J."/>
            <person name="Thoulutsang Y."/>
            <person name="Topham K."/>
            <person name="Towey S."/>
            <person name="Tsamla T."/>
            <person name="Tsomo N."/>
            <person name="Vallee D."/>
            <person name="Vassiliev H."/>
            <person name="Venkataraman V."/>
            <person name="Vinson J."/>
            <person name="Vo A."/>
            <person name="Wade C."/>
            <person name="Wang S."/>
            <person name="Wangchuk T."/>
            <person name="Wangdi T."/>
            <person name="Whittaker C."/>
            <person name="Wilkinson J."/>
            <person name="Wu Y."/>
            <person name="Wyman D."/>
            <person name="Yadav S."/>
            <person name="Yang S."/>
            <person name="Yang X."/>
            <person name="Yeager S."/>
            <person name="Yee E."/>
            <person name="Young G."/>
            <person name="Zainoun J."/>
            <person name="Zembeck L."/>
            <person name="Zimmer A."/>
            <person name="Zody M."/>
            <person name="Lander E."/>
        </authorList>
    </citation>
    <scope>NUCLEOTIDE SEQUENCE [LARGE SCALE GENOMIC DNA]</scope>
</reference>
<organism evidence="4 5">
    <name type="scientific">Ciona savignyi</name>
    <name type="common">Pacific transparent sea squirt</name>
    <dbReference type="NCBI Taxonomy" id="51511"/>
    <lineage>
        <taxon>Eukaryota</taxon>
        <taxon>Metazoa</taxon>
        <taxon>Chordata</taxon>
        <taxon>Tunicata</taxon>
        <taxon>Ascidiacea</taxon>
        <taxon>Phlebobranchia</taxon>
        <taxon>Cionidae</taxon>
        <taxon>Ciona</taxon>
    </lineage>
</organism>
<dbReference type="EC" id="3.4.19.12" evidence="2"/>
<dbReference type="HOGENOM" id="CLU_1574220_0_0_1"/>
<keyword evidence="5" id="KW-1185">Reference proteome</keyword>
<evidence type="ECO:0000313" key="5">
    <source>
        <dbReference type="Proteomes" id="UP000007875"/>
    </source>
</evidence>